<dbReference type="KEGG" id="slr:L21SP2_2787"/>
<organism evidence="1 2">
    <name type="scientific">Salinispira pacifica</name>
    <dbReference type="NCBI Taxonomy" id="1307761"/>
    <lineage>
        <taxon>Bacteria</taxon>
        <taxon>Pseudomonadati</taxon>
        <taxon>Spirochaetota</taxon>
        <taxon>Spirochaetia</taxon>
        <taxon>Spirochaetales</taxon>
        <taxon>Spirochaetaceae</taxon>
        <taxon>Salinispira</taxon>
    </lineage>
</organism>
<accession>V5WK06</accession>
<dbReference type="Proteomes" id="UP000018680">
    <property type="component" value="Chromosome"/>
</dbReference>
<dbReference type="AlphaFoldDB" id="V5WK06"/>
<dbReference type="HOGENOM" id="CLU_2976681_0_0_12"/>
<dbReference type="EMBL" id="CP006939">
    <property type="protein sequence ID" value="AHC16137.1"/>
    <property type="molecule type" value="Genomic_DNA"/>
</dbReference>
<keyword evidence="2" id="KW-1185">Reference proteome</keyword>
<evidence type="ECO:0000313" key="1">
    <source>
        <dbReference type="EMBL" id="AHC16137.1"/>
    </source>
</evidence>
<protein>
    <submittedName>
        <fullName evidence="1">Uncharacterized protein</fullName>
    </submittedName>
</protein>
<sequence length="58" mass="6508">MRKNEEKSPGFGPGRLKRRQVSATLGEIILSGGVYMLKIYQTHISRTHDNESFSGISE</sequence>
<evidence type="ECO:0000313" key="2">
    <source>
        <dbReference type="Proteomes" id="UP000018680"/>
    </source>
</evidence>
<reference evidence="1 2" key="1">
    <citation type="journal article" date="2015" name="Stand. Genomic Sci.">
        <title>Complete genome sequence and description of Salinispira pacifica gen. nov., sp. nov., a novel spirochaete isolated form a hypersaline microbial mat.</title>
        <authorList>
            <person name="Ben Hania W."/>
            <person name="Joseph M."/>
            <person name="Schumann P."/>
            <person name="Bunk B."/>
            <person name="Fiebig A."/>
            <person name="Sproer C."/>
            <person name="Klenk H.P."/>
            <person name="Fardeau M.L."/>
            <person name="Spring S."/>
        </authorList>
    </citation>
    <scope>NUCLEOTIDE SEQUENCE [LARGE SCALE GENOMIC DNA]</scope>
    <source>
        <strain evidence="1 2">L21-RPul-D2</strain>
    </source>
</reference>
<gene>
    <name evidence="1" type="ORF">L21SP2_2787</name>
</gene>
<proteinExistence type="predicted"/>
<name>V5WK06_9SPIO</name>